<evidence type="ECO:0000256" key="1">
    <source>
        <dbReference type="ARBA" id="ARBA00022670"/>
    </source>
</evidence>
<evidence type="ECO:0000259" key="4">
    <source>
        <dbReference type="Pfam" id="PF07687"/>
    </source>
</evidence>
<comment type="caution">
    <text evidence="5">The sequence shown here is derived from an EMBL/GenBank/DDBJ whole genome shotgun (WGS) entry which is preliminary data.</text>
</comment>
<dbReference type="InterPro" id="IPR011650">
    <property type="entry name" value="Peptidase_M20_dimer"/>
</dbReference>
<dbReference type="InterPro" id="IPR036264">
    <property type="entry name" value="Bact_exopeptidase_dim_dom"/>
</dbReference>
<dbReference type="InterPro" id="IPR051458">
    <property type="entry name" value="Cyt/Met_Dipeptidase"/>
</dbReference>
<dbReference type="Proteomes" id="UP000248606">
    <property type="component" value="Unassembled WGS sequence"/>
</dbReference>
<evidence type="ECO:0000313" key="5">
    <source>
        <dbReference type="EMBL" id="PZP89113.1"/>
    </source>
</evidence>
<dbReference type="PANTHER" id="PTHR43270">
    <property type="entry name" value="BETA-ALA-HIS DIPEPTIDASE"/>
    <property type="match status" value="1"/>
</dbReference>
<gene>
    <name evidence="5" type="ORF">DI579_04275</name>
</gene>
<dbReference type="AlphaFoldDB" id="A0A2W5IDE3"/>
<accession>A0A2W5IDE3</accession>
<dbReference type="Gene3D" id="3.30.70.360">
    <property type="match status" value="1"/>
</dbReference>
<keyword evidence="1" id="KW-0645">Protease</keyword>
<keyword evidence="3" id="KW-0378">Hydrolase</keyword>
<dbReference type="PANTHER" id="PTHR43270:SF12">
    <property type="entry name" value="SUCCINYL-DIAMINOPIMELATE DESUCCINYLASE"/>
    <property type="match status" value="1"/>
</dbReference>
<evidence type="ECO:0000256" key="3">
    <source>
        <dbReference type="ARBA" id="ARBA00022801"/>
    </source>
</evidence>
<dbReference type="GO" id="GO:0046872">
    <property type="term" value="F:metal ion binding"/>
    <property type="evidence" value="ECO:0007669"/>
    <property type="project" value="UniProtKB-KW"/>
</dbReference>
<dbReference type="NCBIfam" id="NF005914">
    <property type="entry name" value="PRK07907.1"/>
    <property type="match status" value="1"/>
</dbReference>
<dbReference type="GO" id="GO:0008233">
    <property type="term" value="F:peptidase activity"/>
    <property type="evidence" value="ECO:0007669"/>
    <property type="project" value="UniProtKB-KW"/>
</dbReference>
<dbReference type="SUPFAM" id="SSF53187">
    <property type="entry name" value="Zn-dependent exopeptidases"/>
    <property type="match status" value="1"/>
</dbReference>
<dbReference type="Pfam" id="PF01546">
    <property type="entry name" value="Peptidase_M20"/>
    <property type="match status" value="1"/>
</dbReference>
<keyword evidence="2" id="KW-0479">Metal-binding</keyword>
<reference evidence="5 6" key="1">
    <citation type="submission" date="2017-08" db="EMBL/GenBank/DDBJ databases">
        <title>Infants hospitalized years apart are colonized by the same room-sourced microbial strains.</title>
        <authorList>
            <person name="Brooks B."/>
            <person name="Olm M.R."/>
            <person name="Firek B.A."/>
            <person name="Baker R."/>
            <person name="Thomas B.C."/>
            <person name="Morowitz M.J."/>
            <person name="Banfield J.F."/>
        </authorList>
    </citation>
    <scope>NUCLEOTIDE SEQUENCE [LARGE SCALE GENOMIC DNA]</scope>
    <source>
        <strain evidence="5">S2_006_000_R1_57</strain>
    </source>
</reference>
<evidence type="ECO:0000256" key="2">
    <source>
        <dbReference type="ARBA" id="ARBA00022723"/>
    </source>
</evidence>
<sequence length="467" mass="49348">MTESSPLTGADQLRDHIAHQSDRIKADLTKAVSFPSIFGTKPESCEASAAWVQQAFTEVGINDVHVEDAVDGSLPLFGFTAPADGCPTVLLYCHHDVQPADDQPGWDTNPWELTEKNGRWYGRGSADDKGNLVAHLAALRALREWAPQSRHPEHPFGGIGIRLVVEGSEEAGGEGLETLVEKRPDLFAADAILIADTGNVAVGVPTINISLRGVVSLKVTVKTLRSPIHSGQYGGPAPDALYALVHMLAGLRDAQGGLTIDGLDASQTWDGVQYTPEEFAADAGVLDGVELCSAGTPSELAWARPTLTITGIDAASTAHSINAVPAEAAAMLNLRVPPKMDVHEAEQKLIAHLQNHRLWNAQVECEPMGTGEPYLADISGSAHQGMQQALAFAYGKSVDEVALSADGGSIPLCAALKATHPDTQLVLFGVEEPICGIHGPNESVDPTEITAIATAEAIFLANFAKKQ</sequence>
<dbReference type="Pfam" id="PF07687">
    <property type="entry name" value="M20_dimer"/>
    <property type="match status" value="1"/>
</dbReference>
<evidence type="ECO:0000313" key="6">
    <source>
        <dbReference type="Proteomes" id="UP000248606"/>
    </source>
</evidence>
<dbReference type="SUPFAM" id="SSF55031">
    <property type="entry name" value="Bacterial exopeptidase dimerisation domain"/>
    <property type="match status" value="1"/>
</dbReference>
<protein>
    <submittedName>
        <fullName evidence="5">Dipeptidase</fullName>
    </submittedName>
</protein>
<dbReference type="GO" id="GO:0006508">
    <property type="term" value="P:proteolysis"/>
    <property type="evidence" value="ECO:0007669"/>
    <property type="project" value="UniProtKB-KW"/>
</dbReference>
<feature type="domain" description="Peptidase M20 dimerisation" evidence="4">
    <location>
        <begin position="210"/>
        <end position="357"/>
    </location>
</feature>
<name>A0A2W5IDE3_9ACTN</name>
<dbReference type="Gene3D" id="3.40.630.10">
    <property type="entry name" value="Zn peptidases"/>
    <property type="match status" value="1"/>
</dbReference>
<dbReference type="RefSeq" id="WP_303678767.1">
    <property type="nucleotide sequence ID" value="NZ_QFOZ01000004.1"/>
</dbReference>
<dbReference type="EMBL" id="QFOZ01000004">
    <property type="protein sequence ID" value="PZP89113.1"/>
    <property type="molecule type" value="Genomic_DNA"/>
</dbReference>
<organism evidence="5 6">
    <name type="scientific">Lawsonella clevelandensis</name>
    <dbReference type="NCBI Taxonomy" id="1528099"/>
    <lineage>
        <taxon>Bacteria</taxon>
        <taxon>Bacillati</taxon>
        <taxon>Actinomycetota</taxon>
        <taxon>Actinomycetes</taxon>
        <taxon>Mycobacteriales</taxon>
        <taxon>Lawsonellaceae</taxon>
        <taxon>Lawsonella</taxon>
    </lineage>
</organism>
<proteinExistence type="predicted"/>
<dbReference type="InterPro" id="IPR002933">
    <property type="entry name" value="Peptidase_M20"/>
</dbReference>